<feature type="region of interest" description="Disordered" evidence="6">
    <location>
        <begin position="196"/>
        <end position="231"/>
    </location>
</feature>
<dbReference type="GO" id="GO:0015074">
    <property type="term" value="P:DNA integration"/>
    <property type="evidence" value="ECO:0007669"/>
    <property type="project" value="InterPro"/>
</dbReference>
<dbReference type="InterPro" id="IPR036875">
    <property type="entry name" value="Znf_CCHC_sf"/>
</dbReference>
<dbReference type="SMART" id="SM00343">
    <property type="entry name" value="ZnF_C2HC"/>
    <property type="match status" value="1"/>
</dbReference>
<evidence type="ECO:0000256" key="5">
    <source>
        <dbReference type="PROSITE-ProRule" id="PRU00047"/>
    </source>
</evidence>
<dbReference type="GO" id="GO:0003676">
    <property type="term" value="F:nucleic acid binding"/>
    <property type="evidence" value="ECO:0007669"/>
    <property type="project" value="InterPro"/>
</dbReference>
<keyword evidence="4" id="KW-0378">Hydrolase</keyword>
<keyword evidence="1" id="KW-0645">Protease</keyword>
<protein>
    <recommendedName>
        <fullName evidence="11">Polyprotein</fullName>
    </recommendedName>
</protein>
<dbReference type="EMBL" id="JARYMX010000003">
    <property type="protein sequence ID" value="KAJ9556509.1"/>
    <property type="molecule type" value="Genomic_DNA"/>
</dbReference>
<keyword evidence="5" id="KW-0863">Zinc-finger</keyword>
<accession>A0AA38TAJ6</accession>
<organism evidence="9 10">
    <name type="scientific">Centaurea solstitialis</name>
    <name type="common">yellow star-thistle</name>
    <dbReference type="NCBI Taxonomy" id="347529"/>
    <lineage>
        <taxon>Eukaryota</taxon>
        <taxon>Viridiplantae</taxon>
        <taxon>Streptophyta</taxon>
        <taxon>Embryophyta</taxon>
        <taxon>Tracheophyta</taxon>
        <taxon>Spermatophyta</taxon>
        <taxon>Magnoliopsida</taxon>
        <taxon>eudicotyledons</taxon>
        <taxon>Gunneridae</taxon>
        <taxon>Pentapetalae</taxon>
        <taxon>asterids</taxon>
        <taxon>campanulids</taxon>
        <taxon>Asterales</taxon>
        <taxon>Asteraceae</taxon>
        <taxon>Carduoideae</taxon>
        <taxon>Cardueae</taxon>
        <taxon>Centaureinae</taxon>
        <taxon>Centaurea</taxon>
    </lineage>
</organism>
<dbReference type="Pfam" id="PF22936">
    <property type="entry name" value="Pol_BBD"/>
    <property type="match status" value="1"/>
</dbReference>
<dbReference type="SUPFAM" id="SSF57756">
    <property type="entry name" value="Retrovirus zinc finger-like domains"/>
    <property type="match status" value="1"/>
</dbReference>
<keyword evidence="5" id="KW-0862">Zinc</keyword>
<feature type="domain" description="Integrase catalytic" evidence="8">
    <location>
        <begin position="467"/>
        <end position="645"/>
    </location>
</feature>
<proteinExistence type="predicted"/>
<dbReference type="Pfam" id="PF25597">
    <property type="entry name" value="SH3_retrovirus"/>
    <property type="match status" value="1"/>
</dbReference>
<evidence type="ECO:0000256" key="3">
    <source>
        <dbReference type="ARBA" id="ARBA00022750"/>
    </source>
</evidence>
<dbReference type="GO" id="GO:0008270">
    <property type="term" value="F:zinc ion binding"/>
    <property type="evidence" value="ECO:0007669"/>
    <property type="project" value="UniProtKB-KW"/>
</dbReference>
<dbReference type="Gene3D" id="3.30.420.10">
    <property type="entry name" value="Ribonuclease H-like superfamily/Ribonuclease H"/>
    <property type="match status" value="1"/>
</dbReference>
<dbReference type="Proteomes" id="UP001172457">
    <property type="component" value="Chromosome 3"/>
</dbReference>
<dbReference type="PANTHER" id="PTHR42648">
    <property type="entry name" value="TRANSPOSASE, PUTATIVE-RELATED"/>
    <property type="match status" value="1"/>
</dbReference>
<dbReference type="InterPro" id="IPR057670">
    <property type="entry name" value="SH3_retrovirus"/>
</dbReference>
<dbReference type="InterPro" id="IPR036397">
    <property type="entry name" value="RNaseH_sf"/>
</dbReference>
<dbReference type="PROSITE" id="PS50994">
    <property type="entry name" value="INTEGRASE"/>
    <property type="match status" value="1"/>
</dbReference>
<dbReference type="InterPro" id="IPR054722">
    <property type="entry name" value="PolX-like_BBD"/>
</dbReference>
<dbReference type="InterPro" id="IPR001878">
    <property type="entry name" value="Znf_CCHC"/>
</dbReference>
<dbReference type="SUPFAM" id="SSF56672">
    <property type="entry name" value="DNA/RNA polymerases"/>
    <property type="match status" value="1"/>
</dbReference>
<evidence type="ECO:0000259" key="8">
    <source>
        <dbReference type="PROSITE" id="PS50994"/>
    </source>
</evidence>
<keyword evidence="10" id="KW-1185">Reference proteome</keyword>
<dbReference type="GO" id="GO:0006508">
    <property type="term" value="P:proteolysis"/>
    <property type="evidence" value="ECO:0007669"/>
    <property type="project" value="UniProtKB-KW"/>
</dbReference>
<feature type="compositionally biased region" description="Basic residues" evidence="6">
    <location>
        <begin position="196"/>
        <end position="207"/>
    </location>
</feature>
<dbReference type="GO" id="GO:0004190">
    <property type="term" value="F:aspartic-type endopeptidase activity"/>
    <property type="evidence" value="ECO:0007669"/>
    <property type="project" value="UniProtKB-KW"/>
</dbReference>
<comment type="caution">
    <text evidence="9">The sequence shown here is derived from an EMBL/GenBank/DDBJ whole genome shotgun (WGS) entry which is preliminary data.</text>
</comment>
<keyword evidence="2" id="KW-0479">Metal-binding</keyword>
<dbReference type="CDD" id="cd09272">
    <property type="entry name" value="RNase_HI_RT_Ty1"/>
    <property type="match status" value="1"/>
</dbReference>
<dbReference type="InterPro" id="IPR025724">
    <property type="entry name" value="GAG-pre-integrase_dom"/>
</dbReference>
<evidence type="ECO:0000313" key="10">
    <source>
        <dbReference type="Proteomes" id="UP001172457"/>
    </source>
</evidence>
<feature type="domain" description="CCHC-type" evidence="7">
    <location>
        <begin position="239"/>
        <end position="254"/>
    </location>
</feature>
<dbReference type="SUPFAM" id="SSF53098">
    <property type="entry name" value="Ribonuclease H-like"/>
    <property type="match status" value="1"/>
</dbReference>
<dbReference type="Pfam" id="PF13976">
    <property type="entry name" value="gag_pre-integrs"/>
    <property type="match status" value="1"/>
</dbReference>
<evidence type="ECO:0000313" key="9">
    <source>
        <dbReference type="EMBL" id="KAJ9556509.1"/>
    </source>
</evidence>
<dbReference type="InterPro" id="IPR012337">
    <property type="entry name" value="RNaseH-like_sf"/>
</dbReference>
<dbReference type="Pfam" id="PF00665">
    <property type="entry name" value="rve"/>
    <property type="match status" value="1"/>
</dbReference>
<dbReference type="InterPro" id="IPR039537">
    <property type="entry name" value="Retrotran_Ty1/copia-like"/>
</dbReference>
<evidence type="ECO:0000256" key="6">
    <source>
        <dbReference type="SAM" id="MobiDB-lite"/>
    </source>
</evidence>
<evidence type="ECO:0000256" key="2">
    <source>
        <dbReference type="ARBA" id="ARBA00022723"/>
    </source>
</evidence>
<evidence type="ECO:0008006" key="11">
    <source>
        <dbReference type="Google" id="ProtNLM"/>
    </source>
</evidence>
<evidence type="ECO:0000259" key="7">
    <source>
        <dbReference type="PROSITE" id="PS50158"/>
    </source>
</evidence>
<dbReference type="InterPro" id="IPR013103">
    <property type="entry name" value="RVT_2"/>
</dbReference>
<dbReference type="AlphaFoldDB" id="A0AA38TAJ6"/>
<keyword evidence="3" id="KW-0064">Aspartyl protease</keyword>
<dbReference type="InterPro" id="IPR001584">
    <property type="entry name" value="Integrase_cat-core"/>
</dbReference>
<dbReference type="Pfam" id="PF00098">
    <property type="entry name" value="zf-CCHC"/>
    <property type="match status" value="1"/>
</dbReference>
<dbReference type="PANTHER" id="PTHR42648:SF27">
    <property type="entry name" value="RNA-DIRECTED DNA POLYMERASE"/>
    <property type="match status" value="1"/>
</dbReference>
<evidence type="ECO:0000256" key="1">
    <source>
        <dbReference type="ARBA" id="ARBA00022670"/>
    </source>
</evidence>
<gene>
    <name evidence="9" type="ORF">OSB04_011123</name>
</gene>
<reference evidence="9" key="1">
    <citation type="submission" date="2023-03" db="EMBL/GenBank/DDBJ databases">
        <title>Chromosome-scale reference genome and RAD-based genetic map of yellow starthistle (Centaurea solstitialis) reveal putative structural variation and QTLs associated with invader traits.</title>
        <authorList>
            <person name="Reatini B."/>
            <person name="Cang F.A."/>
            <person name="Jiang Q."/>
            <person name="Mckibben M.T.W."/>
            <person name="Barker M.S."/>
            <person name="Rieseberg L.H."/>
            <person name="Dlugosch K.M."/>
        </authorList>
    </citation>
    <scope>NUCLEOTIDE SEQUENCE</scope>
    <source>
        <strain evidence="9">CAN-66</strain>
        <tissue evidence="9">Leaf</tissue>
    </source>
</reference>
<evidence type="ECO:0000256" key="4">
    <source>
        <dbReference type="ARBA" id="ARBA00022801"/>
    </source>
</evidence>
<dbReference type="PROSITE" id="PS50158">
    <property type="entry name" value="ZF_CCHC"/>
    <property type="match status" value="1"/>
</dbReference>
<dbReference type="InterPro" id="IPR043502">
    <property type="entry name" value="DNA/RNA_pol_sf"/>
</dbReference>
<name>A0AA38TAJ6_9ASTR</name>
<sequence length="1138" mass="128902">MSSNTNLSISNFCLKGLLEKDKLTGLNYVDWLRNLRIVLRMENKQRAIEEPLPAAPAAGASRAIREEYEKRLTESNEAACLMLATMVPELQKGMESLGAYDMANQLKDMFQRQARQERYDNLERLGFPISQELATDFILSSLSSSYEPFVLNYQMNNLEKTIMELHGMLKTAESNMAKSKPAAPVLAIREGGIKKKKAAPVKGKGKGKAIQPNPKPKTKGQGKAQSDIPQSKTPEDAVCFYCKEVGHWRRSCPKYLEELKKLKANGASTSGTYMIELHSTSTSNSWVLDTGCGTHICTNVQGLKRSRKVRRGELDLIMGNKQIASVDMIGNYELSFSSGLSVVLIDCCYSAEMARNIISFYALYKDGFDFGFDNGSILVYKNNVLYFKANPCHGIYETSITVRDNRSSIYNVESTQSKNGLDKSYLWHCRLGHISKKRITKLQSDGILESFDYTSNDECESCLLGKMTKAPFTGTCERGKDLLDIVHTDVCGPFRSATRHGERYFVTFTDDFSIYGYVYLIKHKSETIEVFRTFQNEVENQLNRKIKTLRSDRGGEYLSQEFRDHLRSCGIIAQLTPPRTPQHNGVAERRNRTLLDMVRSMMSRTALPISFWGYALETAARVLNLVPTKKAYVRREAQDKLEPRSERCYFVGYPTNSFGYLFYKPSKNKVFVARRAWFLERELISKETSGSQIDLEEIQESTSMETDVGTSSQQQVVEPIVVEPQQRVTEESDIQPPPVRRSDRVRHAPERYNLLISDGDDTQVDLDEPTSYQEAMAGPEAAKWKEAMESEMQSMYDNQKKIDMDGKVHTYKARLVAKGYTQTHGVDYDETFSPVAMLKSIRILIAIAAFHDYEIWQMDVKTAFLNGKLSEDVYMTQPEGFVQSEHPNRVCKLQKSIYGLKQASRSWNICFDEKNKEFGFLRSEDEPCVYVRTSGSIVVFLVLYVDDILLMGNDIPTLQSVKTWLGKCFSMKDMGDATYILGIKIYRDRSRRLIGLSQSTYIDKVLKKFNMQDSKKGFIPMQHGLALSKAQCPSSSSGARKDESDSLCLGYRIDHANPGNDHWTAVKNILKYLRRTKDKFLVYGGVEELSVKGYTDASFQTDRDDSCSQLGFVFLLNDGAVSWRSSKQSTVADSTTVA</sequence>
<dbReference type="Gene3D" id="4.10.60.10">
    <property type="entry name" value="Zinc finger, CCHC-type"/>
    <property type="match status" value="1"/>
</dbReference>
<dbReference type="Pfam" id="PF07727">
    <property type="entry name" value="RVT_2"/>
    <property type="match status" value="1"/>
</dbReference>